<evidence type="ECO:0000256" key="5">
    <source>
        <dbReference type="ARBA" id="ARBA00032988"/>
    </source>
</evidence>
<dbReference type="SMART" id="SM00849">
    <property type="entry name" value="Lactamase_B"/>
    <property type="match status" value="1"/>
</dbReference>
<dbReference type="PANTHER" id="PTHR23200:SF48">
    <property type="entry name" value="METALLO-BETA-LACTAMASE DOMAIN-CONTAINING PROTEIN 1"/>
    <property type="match status" value="1"/>
</dbReference>
<dbReference type="Pfam" id="PF00753">
    <property type="entry name" value="Lactamase_B"/>
    <property type="match status" value="1"/>
</dbReference>
<evidence type="ECO:0000256" key="4">
    <source>
        <dbReference type="ARBA" id="ARBA00014856"/>
    </source>
</evidence>
<comment type="caution">
    <text evidence="10">The sequence shown here is derived from an EMBL/GenBank/DDBJ whole genome shotgun (WGS) entry which is preliminary data.</text>
</comment>
<reference evidence="10 11" key="1">
    <citation type="submission" date="2019-09" db="EMBL/GenBank/DDBJ databases">
        <title>Bird 10,000 Genomes (B10K) Project - Family phase.</title>
        <authorList>
            <person name="Zhang G."/>
        </authorList>
    </citation>
    <scope>NUCLEOTIDE SEQUENCE [LARGE SCALE GENOMIC DNA]</scope>
    <source>
        <strain evidence="10">OUT-0055</strain>
        <tissue evidence="10">Blood</tissue>
    </source>
</reference>
<dbReference type="OrthoDB" id="10250730at2759"/>
<evidence type="ECO:0000256" key="8">
    <source>
        <dbReference type="SAM" id="MobiDB-lite"/>
    </source>
</evidence>
<comment type="subunit">
    <text evidence="3">Homodimer.</text>
</comment>
<dbReference type="EMBL" id="VZUJ01067482">
    <property type="protein sequence ID" value="NXV74929.1"/>
    <property type="molecule type" value="Genomic_DNA"/>
</dbReference>
<evidence type="ECO:0000313" key="11">
    <source>
        <dbReference type="Proteomes" id="UP000518911"/>
    </source>
</evidence>
<organism evidence="10 11">
    <name type="scientific">Atlantisia rogersi</name>
    <name type="common">Inaccessible Island rail</name>
    <dbReference type="NCBI Taxonomy" id="2478892"/>
    <lineage>
        <taxon>Eukaryota</taxon>
        <taxon>Metazoa</taxon>
        <taxon>Chordata</taxon>
        <taxon>Craniata</taxon>
        <taxon>Vertebrata</taxon>
        <taxon>Euteleostomi</taxon>
        <taxon>Archelosauria</taxon>
        <taxon>Archosauria</taxon>
        <taxon>Dinosauria</taxon>
        <taxon>Saurischia</taxon>
        <taxon>Theropoda</taxon>
        <taxon>Coelurosauria</taxon>
        <taxon>Aves</taxon>
        <taxon>Neognathae</taxon>
        <taxon>Neoaves</taxon>
        <taxon>Gruiformes</taxon>
        <taxon>Rallidae</taxon>
        <taxon>Atlantisia</taxon>
    </lineage>
</organism>
<feature type="domain" description="Metallo-beta-lactamase" evidence="9">
    <location>
        <begin position="37"/>
        <end position="219"/>
    </location>
</feature>
<accession>A0A7L3WH06</accession>
<dbReference type="Proteomes" id="UP000518911">
    <property type="component" value="Unassembled WGS sequence"/>
</dbReference>
<comment type="similarity">
    <text evidence="2">Belongs to the metallo-beta-lactamase superfamily. Glyoxalase II family.</text>
</comment>
<evidence type="ECO:0000256" key="2">
    <source>
        <dbReference type="ARBA" id="ARBA00006759"/>
    </source>
</evidence>
<dbReference type="InterPro" id="IPR039344">
    <property type="entry name" value="MBLAC1"/>
</dbReference>
<dbReference type="AlphaFoldDB" id="A0A7L3WH06"/>
<dbReference type="PANTHER" id="PTHR23200">
    <property type="entry name" value="METALLO-BETA-LACTAMASE DOMAIN-CONTAINING PROTEIN 1"/>
    <property type="match status" value="1"/>
</dbReference>
<keyword evidence="11" id="KW-1185">Reference proteome</keyword>
<dbReference type="Gene3D" id="3.60.15.10">
    <property type="entry name" value="Ribonuclease Z/Hydroxyacylglutathione hydrolase-like"/>
    <property type="match status" value="1"/>
</dbReference>
<evidence type="ECO:0000256" key="1">
    <source>
        <dbReference type="ARBA" id="ARBA00004514"/>
    </source>
</evidence>
<name>A0A7L3WH06_9GRUI</name>
<evidence type="ECO:0000256" key="3">
    <source>
        <dbReference type="ARBA" id="ARBA00011738"/>
    </source>
</evidence>
<evidence type="ECO:0000256" key="7">
    <source>
        <dbReference type="ARBA" id="ARBA00045869"/>
    </source>
</evidence>
<proteinExistence type="inferred from homology"/>
<comment type="subcellular location">
    <subcellularLocation>
        <location evidence="1">Cytoplasm</location>
        <location evidence="1">Cytosol</location>
    </subcellularLocation>
</comment>
<dbReference type="GO" id="GO:0005829">
    <property type="term" value="C:cytosol"/>
    <property type="evidence" value="ECO:0007669"/>
    <property type="project" value="UniProtKB-SubCell"/>
</dbReference>
<feature type="non-terminal residue" evidence="10">
    <location>
        <position position="1"/>
    </location>
</feature>
<feature type="non-terminal residue" evidence="10">
    <location>
        <position position="227"/>
    </location>
</feature>
<dbReference type="CDD" id="cd07711">
    <property type="entry name" value="MBLAC1-like_MBL-fold"/>
    <property type="match status" value="1"/>
</dbReference>
<evidence type="ECO:0000313" key="10">
    <source>
        <dbReference type="EMBL" id="NXV74929.1"/>
    </source>
</evidence>
<feature type="compositionally biased region" description="Acidic residues" evidence="8">
    <location>
        <begin position="172"/>
        <end position="184"/>
    </location>
</feature>
<protein>
    <recommendedName>
        <fullName evidence="4">Metallo-beta-lactamase domain-containing protein 1</fullName>
    </recommendedName>
    <alternativeName>
        <fullName evidence="5">Endoribonuclease MBLAC1</fullName>
    </alternativeName>
</protein>
<comment type="function">
    <text evidence="7">Endoribonuclease that catalyzes the hydrolysis of histone-coding pre-mRNA 3'-end. Involved in histone pre-mRNA processing during the S-phase of the cell cycle, which is required for entering/progressing through S-phase. Cleaves histone pre-mRNA at a major and a minor cleavage site after the 5'-ACCCA-3' and the 5'-ACCCACA-3' sequence, respectively, and located downstream of the stem-loop. May require the presence of the HDE element located at the histone pre-RNA 3'-end to avoid non-specific cleavage.</text>
</comment>
<comment type="catalytic activity">
    <reaction evidence="6">
        <text>a ribonucleotidyl-ribonucleotide-RNA + H2O = a 3'-end ribonucleotide-RNA + a 5'-end 5'-phospho-ribonucleoside-RNA + H(+)</text>
        <dbReference type="Rhea" id="RHEA:68096"/>
        <dbReference type="Rhea" id="RHEA-COMP:15179"/>
        <dbReference type="Rhea" id="RHEA-COMP:17355"/>
        <dbReference type="Rhea" id="RHEA-COMP:17428"/>
        <dbReference type="ChEBI" id="CHEBI:15377"/>
        <dbReference type="ChEBI" id="CHEBI:15378"/>
        <dbReference type="ChEBI" id="CHEBI:74896"/>
        <dbReference type="ChEBI" id="CHEBI:138282"/>
        <dbReference type="ChEBI" id="CHEBI:173118"/>
    </reaction>
    <physiologicalReaction direction="left-to-right" evidence="6">
        <dbReference type="Rhea" id="RHEA:68097"/>
    </physiologicalReaction>
</comment>
<dbReference type="SUPFAM" id="SSF56281">
    <property type="entry name" value="Metallo-hydrolase/oxidoreductase"/>
    <property type="match status" value="1"/>
</dbReference>
<gene>
    <name evidence="10" type="primary">Mblac1</name>
    <name evidence="10" type="ORF">ATLROG_R13490</name>
</gene>
<dbReference type="InterPro" id="IPR001279">
    <property type="entry name" value="Metallo-B-lactamas"/>
</dbReference>
<feature type="region of interest" description="Disordered" evidence="8">
    <location>
        <begin position="172"/>
        <end position="199"/>
    </location>
</feature>
<evidence type="ECO:0000256" key="6">
    <source>
        <dbReference type="ARBA" id="ARBA00044690"/>
    </source>
</evidence>
<sequence length="227" mass="23822">VRTAPLGVLEVPGAPFSLWVLRVGYCHPLPDGGFSADGSVTLIRGGPITLLVDTGGPWGGEELVGLLAGRGVSPDDVTHVVCTHGHPDHAGNLGLFGRGGRGGEVVMWVGGEGWRGRGRFLRRRVTSSSGGPYVLHPGGLEVRPTSGHTRDDVSVLVRGTALGTVLVAGDLFEEEEDEEEEEEGGGGGGGWRAWSDDVTTQERSRRWALGVADVIVPGHGAPFRVLR</sequence>
<evidence type="ECO:0000259" key="9">
    <source>
        <dbReference type="SMART" id="SM00849"/>
    </source>
</evidence>
<dbReference type="InterPro" id="IPR036866">
    <property type="entry name" value="RibonucZ/Hydroxyglut_hydro"/>
</dbReference>